<dbReference type="GO" id="GO:0008270">
    <property type="term" value="F:zinc ion binding"/>
    <property type="evidence" value="ECO:0007669"/>
    <property type="project" value="UniProtKB-KW"/>
</dbReference>
<feature type="compositionally biased region" description="Polar residues" evidence="5">
    <location>
        <begin position="892"/>
        <end position="906"/>
    </location>
</feature>
<dbReference type="FunFam" id="3.30.70.330:FF:000719">
    <property type="entry name" value="Predicted protein"/>
    <property type="match status" value="1"/>
</dbReference>
<sequence length="925" mass="100801">MELKLSSSKPAFPSSDSNNDPEEKEISEEDDDDRNHKHRRRELHSQSEETEDVEPVFSRPFRKRNKPFENGHPYGEGNSQLSETKFPRRRGMGSFSRAPPDSYQRMRVNQSLFGDAGNSRGRGRDLNAWGQRDSRFSSVDIASKLFPQGSVTPGLFTGRGVENVANAQSSSWSAFGMVPGISNGGLDTLHSVGFQGTLRPSLNHTMKMGIPRQRCRDFEERGFCLRGDMCPLEHGVNRIVVEDVQSLSQFNLPVSLPIAHMLGPNTAQGSLPTIGPSSSSASGKSLHSKSINPPVIDGGLGMTDTFGGGSVAGGADFYDPDQPLWSNDRSETSAALQNLNPSNFDDTGRLLVEDSSDNDQVGLCNAFDLEHPLRGAKAATGSQSVWGRNRRSKNKLNVKERTACTGNASSFDETGKDLLGSSQGIFLPGKLMNEETIDPQMKDFSSMPQSSSGHNIRKPSQKALRTLFVRGIPQRDNKLDALLSHFKKFGEVIDIHIPLSADRAFVQFSKREEAEAALKAPDAVMGNRFIKLLWANRDRIMDDGVNGVSNSPLTPRGVTSSLVPPHLSVPYKGKDNIQSSVPKAAEHGPVAPSPTSALPKPVAHNGPKAAPALQTKVASLELLKEELRKKQELLDQKRNEFRRQLNKLEKQAVGVKAEAVSDQDLEKQKEGETVSDSTKVLSSSMRLNDVSSTQAEAVSENSRSTENAERSCPISCSAAATQEPSSLRQSIPPVAPHGAAFVFNRYKLDNRPTAFKVLPPMPSGLANVTVLKEHFSTFGDPPAVEMEDLEPQDGNNGSEMSNISASICFPTRRSAERAFSNGKIWQGQALQLMWLQSSNSTKDIGVKKDADPALKQPPDASVQTIPQDTQDENAAGIDEPEKYDTECEKQPSDANVQTSPKDTLTGSRERTAADMDELEKAYIGS</sequence>
<feature type="region of interest" description="Disordered" evidence="5">
    <location>
        <begin position="1"/>
        <end position="105"/>
    </location>
</feature>
<evidence type="ECO:0000259" key="7">
    <source>
        <dbReference type="PROSITE" id="PS50103"/>
    </source>
</evidence>
<keyword evidence="3" id="KW-0862">Zinc</keyword>
<accession>A0A0V0IWJ8</accession>
<feature type="compositionally biased region" description="Acidic residues" evidence="5">
    <location>
        <begin position="19"/>
        <end position="32"/>
    </location>
</feature>
<dbReference type="SMART" id="SM00356">
    <property type="entry name" value="ZnF_C3H1"/>
    <property type="match status" value="1"/>
</dbReference>
<dbReference type="Pfam" id="PF00076">
    <property type="entry name" value="RRM_1"/>
    <property type="match status" value="1"/>
</dbReference>
<dbReference type="GO" id="GO:0003723">
    <property type="term" value="F:RNA binding"/>
    <property type="evidence" value="ECO:0007669"/>
    <property type="project" value="UniProtKB-UniRule"/>
</dbReference>
<evidence type="ECO:0000256" key="3">
    <source>
        <dbReference type="PROSITE-ProRule" id="PRU00723"/>
    </source>
</evidence>
<dbReference type="PANTHER" id="PTHR14398">
    <property type="entry name" value="RNA RECOGNITION RRM/RNP DOMAIN"/>
    <property type="match status" value="1"/>
</dbReference>
<evidence type="ECO:0000259" key="6">
    <source>
        <dbReference type="PROSITE" id="PS50102"/>
    </source>
</evidence>
<feature type="region of interest" description="Disordered" evidence="5">
    <location>
        <begin position="843"/>
        <end position="925"/>
    </location>
</feature>
<name>A0A0V0IWJ8_SOLCH</name>
<dbReference type="SMART" id="SM00360">
    <property type="entry name" value="RRM"/>
    <property type="match status" value="1"/>
</dbReference>
<feature type="domain" description="C3H1-type" evidence="7">
    <location>
        <begin position="209"/>
        <end position="237"/>
    </location>
</feature>
<proteinExistence type="predicted"/>
<feature type="region of interest" description="Disordered" evidence="5">
    <location>
        <begin position="569"/>
        <end position="608"/>
    </location>
</feature>
<keyword evidence="4" id="KW-0175">Coiled coil</keyword>
<feature type="domain" description="RRM" evidence="6">
    <location>
        <begin position="465"/>
        <end position="537"/>
    </location>
</feature>
<keyword evidence="1 2" id="KW-0694">RNA-binding</keyword>
<evidence type="ECO:0000256" key="4">
    <source>
        <dbReference type="SAM" id="Coils"/>
    </source>
</evidence>
<dbReference type="InterPro" id="IPR000504">
    <property type="entry name" value="RRM_dom"/>
</dbReference>
<dbReference type="Gene3D" id="3.30.70.330">
    <property type="match status" value="1"/>
</dbReference>
<dbReference type="InterPro" id="IPR035979">
    <property type="entry name" value="RBD_domain_sf"/>
</dbReference>
<evidence type="ECO:0000313" key="8">
    <source>
        <dbReference type="EMBL" id="JAP36810.1"/>
    </source>
</evidence>
<dbReference type="AlphaFoldDB" id="A0A0V0IWJ8"/>
<keyword evidence="3" id="KW-0863">Zinc-finger</keyword>
<keyword evidence="3" id="KW-0479">Metal-binding</keyword>
<reference evidence="8" key="1">
    <citation type="submission" date="2015-12" db="EMBL/GenBank/DDBJ databases">
        <title>Gene expression during late stages of embryo sac development: a critical building block for successful pollen-pistil interactions.</title>
        <authorList>
            <person name="Liu Y."/>
            <person name="Joly V."/>
            <person name="Sabar M."/>
            <person name="Matton D.P."/>
        </authorList>
    </citation>
    <scope>NUCLEOTIDE SEQUENCE</scope>
</reference>
<feature type="compositionally biased region" description="Polar residues" evidence="5">
    <location>
        <begin position="674"/>
        <end position="705"/>
    </location>
</feature>
<dbReference type="InterPro" id="IPR045137">
    <property type="entry name" value="RBM26/27"/>
</dbReference>
<protein>
    <submittedName>
        <fullName evidence="8">Putative zinc finger CCCH domain-containing protein 41-like</fullName>
    </submittedName>
</protein>
<dbReference type="PANTHER" id="PTHR14398:SF0">
    <property type="entry name" value="ZINC FINGER PROTEIN SWM"/>
    <property type="match status" value="1"/>
</dbReference>
<evidence type="ECO:0000256" key="1">
    <source>
        <dbReference type="ARBA" id="ARBA00022884"/>
    </source>
</evidence>
<dbReference type="PROSITE" id="PS50103">
    <property type="entry name" value="ZF_C3H1"/>
    <property type="match status" value="1"/>
</dbReference>
<evidence type="ECO:0000256" key="2">
    <source>
        <dbReference type="PROSITE-ProRule" id="PRU00176"/>
    </source>
</evidence>
<feature type="zinc finger region" description="C3H1-type" evidence="3">
    <location>
        <begin position="209"/>
        <end position="237"/>
    </location>
</feature>
<dbReference type="GO" id="GO:0005634">
    <property type="term" value="C:nucleus"/>
    <property type="evidence" value="ECO:0007669"/>
    <property type="project" value="TreeGrafter"/>
</dbReference>
<dbReference type="CDD" id="cd12257">
    <property type="entry name" value="RRM1_RBM26_like"/>
    <property type="match status" value="1"/>
</dbReference>
<organism evidence="8">
    <name type="scientific">Solanum chacoense</name>
    <name type="common">Chaco potato</name>
    <dbReference type="NCBI Taxonomy" id="4108"/>
    <lineage>
        <taxon>Eukaryota</taxon>
        <taxon>Viridiplantae</taxon>
        <taxon>Streptophyta</taxon>
        <taxon>Embryophyta</taxon>
        <taxon>Tracheophyta</taxon>
        <taxon>Spermatophyta</taxon>
        <taxon>Magnoliopsida</taxon>
        <taxon>eudicotyledons</taxon>
        <taxon>Gunneridae</taxon>
        <taxon>Pentapetalae</taxon>
        <taxon>asterids</taxon>
        <taxon>lamiids</taxon>
        <taxon>Solanales</taxon>
        <taxon>Solanaceae</taxon>
        <taxon>Solanoideae</taxon>
        <taxon>Solaneae</taxon>
        <taxon>Solanum</taxon>
    </lineage>
</organism>
<dbReference type="EMBL" id="GEDG01001576">
    <property type="protein sequence ID" value="JAP36810.1"/>
    <property type="molecule type" value="Transcribed_RNA"/>
</dbReference>
<dbReference type="PROSITE" id="PS50102">
    <property type="entry name" value="RRM"/>
    <property type="match status" value="1"/>
</dbReference>
<feature type="compositionally biased region" description="Basic and acidic residues" evidence="5">
    <location>
        <begin position="879"/>
        <end position="891"/>
    </location>
</feature>
<dbReference type="SUPFAM" id="SSF54928">
    <property type="entry name" value="RNA-binding domain, RBD"/>
    <property type="match status" value="1"/>
</dbReference>
<feature type="compositionally biased region" description="Low complexity" evidence="5">
    <location>
        <begin position="1"/>
        <end position="17"/>
    </location>
</feature>
<dbReference type="InterPro" id="IPR000571">
    <property type="entry name" value="Znf_CCCH"/>
</dbReference>
<feature type="region of interest" description="Disordered" evidence="5">
    <location>
        <begin position="658"/>
        <end position="712"/>
    </location>
</feature>
<feature type="coiled-coil region" evidence="4">
    <location>
        <begin position="610"/>
        <end position="658"/>
    </location>
</feature>
<dbReference type="InterPro" id="IPR012677">
    <property type="entry name" value="Nucleotide-bd_a/b_plait_sf"/>
</dbReference>
<evidence type="ECO:0000256" key="5">
    <source>
        <dbReference type="SAM" id="MobiDB-lite"/>
    </source>
</evidence>